<evidence type="ECO:0000313" key="1">
    <source>
        <dbReference type="EMBL" id="MEQ2163835.1"/>
    </source>
</evidence>
<sequence>MKPHSCREVEANAHSLLFPDTDHFSLHAQDIGDALRELYPVTRGRTIPKFEWNPNTNPREYLDQCKSMWQTQTGTNPANEGSQRDWFRDAVLRGLPTHV</sequence>
<reference evidence="1 2" key="1">
    <citation type="submission" date="2021-06" db="EMBL/GenBank/DDBJ databases">
        <authorList>
            <person name="Palmer J.M."/>
        </authorList>
    </citation>
    <scope>NUCLEOTIDE SEQUENCE [LARGE SCALE GENOMIC DNA]</scope>
    <source>
        <strain evidence="1 2">GA_2019</strain>
        <tissue evidence="1">Muscle</tissue>
    </source>
</reference>
<evidence type="ECO:0000313" key="2">
    <source>
        <dbReference type="Proteomes" id="UP001476798"/>
    </source>
</evidence>
<evidence type="ECO:0008006" key="3">
    <source>
        <dbReference type="Google" id="ProtNLM"/>
    </source>
</evidence>
<gene>
    <name evidence="1" type="ORF">GOODEAATRI_034629</name>
</gene>
<organism evidence="1 2">
    <name type="scientific">Goodea atripinnis</name>
    <dbReference type="NCBI Taxonomy" id="208336"/>
    <lineage>
        <taxon>Eukaryota</taxon>
        <taxon>Metazoa</taxon>
        <taxon>Chordata</taxon>
        <taxon>Craniata</taxon>
        <taxon>Vertebrata</taxon>
        <taxon>Euteleostomi</taxon>
        <taxon>Actinopterygii</taxon>
        <taxon>Neopterygii</taxon>
        <taxon>Teleostei</taxon>
        <taxon>Neoteleostei</taxon>
        <taxon>Acanthomorphata</taxon>
        <taxon>Ovalentaria</taxon>
        <taxon>Atherinomorphae</taxon>
        <taxon>Cyprinodontiformes</taxon>
        <taxon>Goodeidae</taxon>
        <taxon>Goodea</taxon>
    </lineage>
</organism>
<protein>
    <recommendedName>
        <fullName evidence="3">MHC class I antigen</fullName>
    </recommendedName>
</protein>
<proteinExistence type="predicted"/>
<keyword evidence="2" id="KW-1185">Reference proteome</keyword>
<dbReference type="Proteomes" id="UP001476798">
    <property type="component" value="Unassembled WGS sequence"/>
</dbReference>
<dbReference type="EMBL" id="JAHRIO010019659">
    <property type="protein sequence ID" value="MEQ2163835.1"/>
    <property type="molecule type" value="Genomic_DNA"/>
</dbReference>
<accession>A0ABV0MXH6</accession>
<name>A0ABV0MXH6_9TELE</name>
<comment type="caution">
    <text evidence="1">The sequence shown here is derived from an EMBL/GenBank/DDBJ whole genome shotgun (WGS) entry which is preliminary data.</text>
</comment>